<name>A0A2H1FCH3_9ARCH</name>
<evidence type="ECO:0000256" key="1">
    <source>
        <dbReference type="ARBA" id="ARBA00007637"/>
    </source>
</evidence>
<dbReference type="CDD" id="cd08946">
    <property type="entry name" value="SDR_e"/>
    <property type="match status" value="1"/>
</dbReference>
<dbReference type="AlphaFoldDB" id="A0A2H1FCH3"/>
<evidence type="ECO:0000313" key="5">
    <source>
        <dbReference type="EMBL" id="SMH70460.1"/>
    </source>
</evidence>
<dbReference type="OrthoDB" id="4907at2157"/>
<dbReference type="PANTHER" id="PTHR43103:SF5">
    <property type="entry name" value="4-EPIMERASE, PUTATIVE (AFU_ORTHOLOGUE AFUA_7G00360)-RELATED"/>
    <property type="match status" value="1"/>
</dbReference>
<reference evidence="6" key="1">
    <citation type="submission" date="2017-03" db="EMBL/GenBank/DDBJ databases">
        <authorList>
            <person name="Herbold C."/>
        </authorList>
    </citation>
    <scope>NUCLEOTIDE SEQUENCE [LARGE SCALE GENOMIC DNA]</scope>
</reference>
<dbReference type="EMBL" id="LT841358">
    <property type="protein sequence ID" value="SMH70460.1"/>
    <property type="molecule type" value="Genomic_DNA"/>
</dbReference>
<sequence>MKVVIVGGAGFLGSYLVNELKYDHDVLVFDRVANPDVESHVGDYMNIENCLESLKGGGGDAVIHVAAISSPAYDPPELVFKSNVTGTFNVHEAARKLGIKKVISTSSEAAYGFFFGEKEFLPNYLPIDENHPLRPQDPYGLSKKVNEEIAQSFSDKGIMSTSVIRPPWIVKPEDYTGHKGFIAGRGFPLDKFNTFAYVDVRDLTKAFRLLLETDIPRYEIYNVCADDSTSNMPLSELLPKINPTLEDMAQSIKGNKSGLSNEKIKKLGWIPKFARR</sequence>
<dbReference type="PANTHER" id="PTHR43103">
    <property type="entry name" value="NUCLEOSIDE-DIPHOSPHATE-SUGAR EPIMERASE"/>
    <property type="match status" value="1"/>
</dbReference>
<gene>
    <name evidence="5" type="ORF">NCS_10267</name>
</gene>
<proteinExistence type="inferred from homology"/>
<protein>
    <submittedName>
        <fullName evidence="5">Putative NAD-dependent epimerase/dehydratase</fullName>
    </submittedName>
</protein>
<evidence type="ECO:0000256" key="3">
    <source>
        <dbReference type="ARBA" id="ARBA00023027"/>
    </source>
</evidence>
<dbReference type="InterPro" id="IPR001509">
    <property type="entry name" value="Epimerase_deHydtase"/>
</dbReference>
<dbReference type="Pfam" id="PF01370">
    <property type="entry name" value="Epimerase"/>
    <property type="match status" value="1"/>
</dbReference>
<organism evidence="5 6">
    <name type="scientific">Candidatus Nitrosotalea okcheonensis</name>
    <dbReference type="NCBI Taxonomy" id="1903276"/>
    <lineage>
        <taxon>Archaea</taxon>
        <taxon>Nitrososphaerota</taxon>
        <taxon>Nitrososphaeria</taxon>
        <taxon>Nitrosotaleales</taxon>
        <taxon>Nitrosotaleaceae</taxon>
        <taxon>Nitrosotalea</taxon>
    </lineage>
</organism>
<dbReference type="RefSeq" id="WP_157926603.1">
    <property type="nucleotide sequence ID" value="NZ_LT841358.1"/>
</dbReference>
<keyword evidence="2" id="KW-0560">Oxidoreductase</keyword>
<evidence type="ECO:0000259" key="4">
    <source>
        <dbReference type="Pfam" id="PF01370"/>
    </source>
</evidence>
<keyword evidence="6" id="KW-1185">Reference proteome</keyword>
<evidence type="ECO:0000256" key="2">
    <source>
        <dbReference type="ARBA" id="ARBA00023002"/>
    </source>
</evidence>
<feature type="domain" description="NAD-dependent epimerase/dehydratase" evidence="4">
    <location>
        <begin position="3"/>
        <end position="224"/>
    </location>
</feature>
<dbReference type="InterPro" id="IPR036291">
    <property type="entry name" value="NAD(P)-bd_dom_sf"/>
</dbReference>
<accession>A0A2H1FCH3</accession>
<keyword evidence="3" id="KW-0520">NAD</keyword>
<comment type="similarity">
    <text evidence="1">Belongs to the NAD(P)-dependent epimerase/dehydratase family.</text>
</comment>
<dbReference type="SUPFAM" id="SSF51735">
    <property type="entry name" value="NAD(P)-binding Rossmann-fold domains"/>
    <property type="match status" value="1"/>
</dbReference>
<dbReference type="Gene3D" id="3.40.50.720">
    <property type="entry name" value="NAD(P)-binding Rossmann-like Domain"/>
    <property type="match status" value="1"/>
</dbReference>
<dbReference type="Proteomes" id="UP000230607">
    <property type="component" value="Chromosome 1"/>
</dbReference>
<evidence type="ECO:0000313" key="6">
    <source>
        <dbReference type="Proteomes" id="UP000230607"/>
    </source>
</evidence>
<dbReference type="GO" id="GO:0016491">
    <property type="term" value="F:oxidoreductase activity"/>
    <property type="evidence" value="ECO:0007669"/>
    <property type="project" value="UniProtKB-KW"/>
</dbReference>